<comment type="caution">
    <text evidence="10">The sequence shown here is derived from an EMBL/GenBank/DDBJ whole genome shotgun (WGS) entry which is preliminary data.</text>
</comment>
<evidence type="ECO:0000256" key="6">
    <source>
        <dbReference type="ARBA" id="ARBA00023235"/>
    </source>
</evidence>
<evidence type="ECO:0000256" key="4">
    <source>
        <dbReference type="ARBA" id="ARBA00022723"/>
    </source>
</evidence>
<sequence>MGTTMSGSNIDTKSLLEQVQQATADGKITATAAENIEIWLTEDRYARYAEQVAEHITSGKWKELDDAFWTIIPFGTGGRRGKMYPIGSNAINERTIGESAQGLAEYVKETVSGDLSCAIAYDTRHRSREFAELCARILVSNGFTVYFLDDYRSTPELSFLVRYKKCSCGIMVTASHNPPSDNAVKVYWSTGGQVMPPHDKQIIDRVMNVQEIPLGVEFDSAVADGKVVICTAETDDAFINAVKQQKFDGPRDLKILYSPLHGVGASAVMPALAADNFTDVSIFGPHKEPSGDFPNVPGHVSNPENPAVFDAIIEQAKTDGSELILATDPDCDRVGCAAPKTMDVTGEWGTFTGNQIGVLLADHVLSERKKGGGLTPEHYVVKTLVTTEMVRRIADSYNVRTCGNLQVGFKWIGGTMDAEGPDKFLFGCEESHGYLVGQYARDKDAAVAAMLLAELAANCKKEGKSLHEKLESLWWQHGYHAERLLNQKMPGSEGMANMQKLMAKFRETPPESVGGLKLTAVRDYQNDVIKTPDGKSSPLNGPKGNMVILDLEDDNYVAVRPSGTEPKVKFYMFSYVPAEQLSLLEAAQEEMEARLDAFEKDLVAFADSI</sequence>
<dbReference type="InterPro" id="IPR005844">
    <property type="entry name" value="A-D-PHexomutase_a/b/a-I"/>
</dbReference>
<dbReference type="PANTHER" id="PTHR45745:SF1">
    <property type="entry name" value="PHOSPHOGLUCOMUTASE 2B-RELATED"/>
    <property type="match status" value="1"/>
</dbReference>
<feature type="domain" description="Alpha-D-phosphohexomutase alpha/beta/alpha" evidence="8">
    <location>
        <begin position="238"/>
        <end position="338"/>
    </location>
</feature>
<dbReference type="Gene3D" id="3.30.310.50">
    <property type="entry name" value="Alpha-D-phosphohexomutase, C-terminal domain"/>
    <property type="match status" value="1"/>
</dbReference>
<comment type="cofactor">
    <cofactor evidence="1">
        <name>Mg(2+)</name>
        <dbReference type="ChEBI" id="CHEBI:18420"/>
    </cofactor>
</comment>
<evidence type="ECO:0000259" key="9">
    <source>
        <dbReference type="Pfam" id="PF02880"/>
    </source>
</evidence>
<dbReference type="InterPro" id="IPR036900">
    <property type="entry name" value="A-D-PHexomutase_C_sf"/>
</dbReference>
<dbReference type="Proteomes" id="UP000238322">
    <property type="component" value="Unassembled WGS sequence"/>
</dbReference>
<evidence type="ECO:0000256" key="3">
    <source>
        <dbReference type="ARBA" id="ARBA00022553"/>
    </source>
</evidence>
<dbReference type="Pfam" id="PF02880">
    <property type="entry name" value="PGM_PMM_III"/>
    <property type="match status" value="1"/>
</dbReference>
<gene>
    <name evidence="10" type="ORF">C5Y83_25120</name>
</gene>
<evidence type="ECO:0000259" key="8">
    <source>
        <dbReference type="Pfam" id="PF02879"/>
    </source>
</evidence>
<dbReference type="Pfam" id="PF02878">
    <property type="entry name" value="PGM_PMM_I"/>
    <property type="match status" value="1"/>
</dbReference>
<dbReference type="PANTHER" id="PTHR45745">
    <property type="entry name" value="PHOSPHOMANNOMUTASE 45A"/>
    <property type="match status" value="1"/>
</dbReference>
<evidence type="ECO:0000259" key="7">
    <source>
        <dbReference type="Pfam" id="PF02878"/>
    </source>
</evidence>
<evidence type="ECO:0000256" key="2">
    <source>
        <dbReference type="ARBA" id="ARBA00010231"/>
    </source>
</evidence>
<evidence type="ECO:0000256" key="1">
    <source>
        <dbReference type="ARBA" id="ARBA00001946"/>
    </source>
</evidence>
<dbReference type="SUPFAM" id="SSF55957">
    <property type="entry name" value="Phosphoglucomutase, C-terminal domain"/>
    <property type="match status" value="1"/>
</dbReference>
<evidence type="ECO:0000256" key="5">
    <source>
        <dbReference type="ARBA" id="ARBA00022842"/>
    </source>
</evidence>
<protein>
    <submittedName>
        <fullName evidence="10">Phospho-sugar mutase</fullName>
    </submittedName>
</protein>
<dbReference type="GO" id="GO:0000287">
    <property type="term" value="F:magnesium ion binding"/>
    <property type="evidence" value="ECO:0007669"/>
    <property type="project" value="InterPro"/>
</dbReference>
<dbReference type="GO" id="GO:0005975">
    <property type="term" value="P:carbohydrate metabolic process"/>
    <property type="evidence" value="ECO:0007669"/>
    <property type="project" value="InterPro"/>
</dbReference>
<dbReference type="InterPro" id="IPR016055">
    <property type="entry name" value="A-D-PHexomutase_a/b/a-I/II/III"/>
</dbReference>
<feature type="domain" description="Alpha-D-phosphohexomutase alpha/beta/alpha" evidence="7">
    <location>
        <begin position="74"/>
        <end position="209"/>
    </location>
</feature>
<proteinExistence type="inferred from homology"/>
<keyword evidence="5" id="KW-0460">Magnesium</keyword>
<evidence type="ECO:0000313" key="11">
    <source>
        <dbReference type="Proteomes" id="UP000238322"/>
    </source>
</evidence>
<dbReference type="Pfam" id="PF02879">
    <property type="entry name" value="PGM_PMM_II"/>
    <property type="match status" value="1"/>
</dbReference>
<comment type="similarity">
    <text evidence="2">Belongs to the phosphohexose mutase family.</text>
</comment>
<evidence type="ECO:0000313" key="10">
    <source>
        <dbReference type="EMBL" id="PQO29362.1"/>
    </source>
</evidence>
<dbReference type="EMBL" id="PUHY01000015">
    <property type="protein sequence ID" value="PQO29362.1"/>
    <property type="molecule type" value="Genomic_DNA"/>
</dbReference>
<organism evidence="10 11">
    <name type="scientific">Blastopirellula marina</name>
    <dbReference type="NCBI Taxonomy" id="124"/>
    <lineage>
        <taxon>Bacteria</taxon>
        <taxon>Pseudomonadati</taxon>
        <taxon>Planctomycetota</taxon>
        <taxon>Planctomycetia</taxon>
        <taxon>Pirellulales</taxon>
        <taxon>Pirellulaceae</taxon>
        <taxon>Blastopirellula</taxon>
    </lineage>
</organism>
<dbReference type="AlphaFoldDB" id="A0A2S8FB48"/>
<keyword evidence="3" id="KW-0597">Phosphoprotein</keyword>
<dbReference type="SUPFAM" id="SSF53738">
    <property type="entry name" value="Phosphoglucomutase, first 3 domains"/>
    <property type="match status" value="3"/>
</dbReference>
<dbReference type="GO" id="GO:0008973">
    <property type="term" value="F:phosphopentomutase activity"/>
    <property type="evidence" value="ECO:0007669"/>
    <property type="project" value="TreeGrafter"/>
</dbReference>
<dbReference type="InterPro" id="IPR016066">
    <property type="entry name" value="A-D-PHexomutase_CS"/>
</dbReference>
<dbReference type="CDD" id="cd05799">
    <property type="entry name" value="PGM2"/>
    <property type="match status" value="1"/>
</dbReference>
<dbReference type="GO" id="GO:0006166">
    <property type="term" value="P:purine ribonucleoside salvage"/>
    <property type="evidence" value="ECO:0007669"/>
    <property type="project" value="TreeGrafter"/>
</dbReference>
<dbReference type="OrthoDB" id="9806956at2"/>
<dbReference type="InterPro" id="IPR005845">
    <property type="entry name" value="A-D-PHexomutase_a/b/a-II"/>
</dbReference>
<keyword evidence="6" id="KW-0413">Isomerase</keyword>
<accession>A0A2S8FB48</accession>
<feature type="domain" description="Alpha-D-phosphohexomutase alpha/beta/alpha" evidence="9">
    <location>
        <begin position="352"/>
        <end position="474"/>
    </location>
</feature>
<dbReference type="Gene3D" id="3.40.120.10">
    <property type="entry name" value="Alpha-D-Glucose-1,6-Bisphosphate, subunit A, domain 3"/>
    <property type="match status" value="3"/>
</dbReference>
<name>A0A2S8FB48_9BACT</name>
<dbReference type="InterPro" id="IPR005846">
    <property type="entry name" value="A-D-PHexomutase_a/b/a-III"/>
</dbReference>
<keyword evidence="4" id="KW-0479">Metal-binding</keyword>
<dbReference type="PROSITE" id="PS00710">
    <property type="entry name" value="PGM_PMM"/>
    <property type="match status" value="1"/>
</dbReference>
<reference evidence="10 11" key="1">
    <citation type="submission" date="2018-02" db="EMBL/GenBank/DDBJ databases">
        <title>Comparative genomes isolates from brazilian mangrove.</title>
        <authorList>
            <person name="Araujo J.E."/>
            <person name="Taketani R.G."/>
            <person name="Silva M.C.P."/>
            <person name="Loureco M.V."/>
            <person name="Andreote F.D."/>
        </authorList>
    </citation>
    <scope>NUCLEOTIDE SEQUENCE [LARGE SCALE GENOMIC DNA]</scope>
    <source>
        <strain evidence="10 11">Hex-1 MGV</strain>
    </source>
</reference>